<dbReference type="InterPro" id="IPR014777">
    <property type="entry name" value="4pyrrole_Mease_sub1"/>
</dbReference>
<evidence type="ECO:0000256" key="2">
    <source>
        <dbReference type="ARBA" id="ARBA00022552"/>
    </source>
</evidence>
<feature type="domain" description="Tetrapyrrole methylase" evidence="7">
    <location>
        <begin position="12"/>
        <end position="214"/>
    </location>
</feature>
<evidence type="ECO:0000256" key="6">
    <source>
        <dbReference type="HAMAP-Rule" id="MF_01877"/>
    </source>
</evidence>
<accession>A0ABX2IVP7</accession>
<gene>
    <name evidence="6 9" type="primary">rsmI</name>
    <name evidence="9" type="ORF">HRQ87_05595</name>
</gene>
<keyword evidence="1 6" id="KW-0963">Cytoplasm</keyword>
<comment type="catalytic activity">
    <reaction evidence="6">
        <text>cytidine(1402) in 16S rRNA + S-adenosyl-L-methionine = 2'-O-methylcytidine(1402) in 16S rRNA + S-adenosyl-L-homocysteine + H(+)</text>
        <dbReference type="Rhea" id="RHEA:42924"/>
        <dbReference type="Rhea" id="RHEA-COMP:10285"/>
        <dbReference type="Rhea" id="RHEA-COMP:10286"/>
        <dbReference type="ChEBI" id="CHEBI:15378"/>
        <dbReference type="ChEBI" id="CHEBI:57856"/>
        <dbReference type="ChEBI" id="CHEBI:59789"/>
        <dbReference type="ChEBI" id="CHEBI:74495"/>
        <dbReference type="ChEBI" id="CHEBI:82748"/>
        <dbReference type="EC" id="2.1.1.198"/>
    </reaction>
</comment>
<dbReference type="EMBL" id="JABUFE010000002">
    <property type="protein sequence ID" value="NSX54268.1"/>
    <property type="molecule type" value="Genomic_DNA"/>
</dbReference>
<dbReference type="Gene3D" id="3.30.950.10">
    <property type="entry name" value="Methyltransferase, Cobalt-precorrin-4 Transmethylase, Domain 2"/>
    <property type="match status" value="1"/>
</dbReference>
<comment type="similarity">
    <text evidence="6">Belongs to the methyltransferase superfamily. RsmI family.</text>
</comment>
<dbReference type="GO" id="GO:0008168">
    <property type="term" value="F:methyltransferase activity"/>
    <property type="evidence" value="ECO:0007669"/>
    <property type="project" value="UniProtKB-KW"/>
</dbReference>
<protein>
    <recommendedName>
        <fullName evidence="6">Ribosomal RNA small subunit methyltransferase I</fullName>
        <ecNumber evidence="6">2.1.1.198</ecNumber>
    </recommendedName>
    <alternativeName>
        <fullName evidence="6">16S rRNA 2'-O-ribose C1402 methyltransferase</fullName>
    </alternativeName>
    <alternativeName>
        <fullName evidence="6">rRNA (cytidine-2'-O-)-methyltransferase RsmI</fullName>
    </alternativeName>
</protein>
<dbReference type="InterPro" id="IPR035996">
    <property type="entry name" value="4pyrrol_Methylase_sf"/>
</dbReference>
<sequence length="286" mass="30792">MNHEIKPLSAGLYFVATPIGTARDITLRALDVLASANVIAAEDTRNTRRLMEIHGIPLGDRPVISYHDHNGARIRPRLLADMAAGKSVAYASDAGTPLVADPGFALARAAVEAGHMVTSAPGPSALLAGLTLAGLPTDRFLFAGFAPNTKIARRTFLRNLADIPATLVFFESPKRIQGFLTDCGHELGGDRTMALCRELTKKFEEVRRGTISQVLSGIQEKPVKGEIVVVIDRAAAKEVNDDMIRQALTKALQTNRLKDAASQVSTDLGVARRTVYQIGLDMAKKE</sequence>
<reference evidence="9 10" key="1">
    <citation type="submission" date="2020-06" db="EMBL/GenBank/DDBJ databases">
        <title>Sulfitobacter algicola sp. nov., isolated from green algae.</title>
        <authorList>
            <person name="Wang C."/>
        </authorList>
    </citation>
    <scope>NUCLEOTIDE SEQUENCE [LARGE SCALE GENOMIC DNA]</scope>
    <source>
        <strain evidence="9 10">1151</strain>
    </source>
</reference>
<comment type="function">
    <text evidence="6">Catalyzes the 2'-O-methylation of the ribose of cytidine 1402 (C1402) in 16S rRNA.</text>
</comment>
<name>A0ABX2IVP7_9RHOB</name>
<dbReference type="PANTHER" id="PTHR46111">
    <property type="entry name" value="RIBOSOMAL RNA SMALL SUBUNIT METHYLTRANSFERASE I"/>
    <property type="match status" value="1"/>
</dbReference>
<dbReference type="CDD" id="cd11648">
    <property type="entry name" value="RsmI"/>
    <property type="match status" value="1"/>
</dbReference>
<dbReference type="Pfam" id="PF00590">
    <property type="entry name" value="TP_methylase"/>
    <property type="match status" value="1"/>
</dbReference>
<evidence type="ECO:0000256" key="1">
    <source>
        <dbReference type="ARBA" id="ARBA00022490"/>
    </source>
</evidence>
<dbReference type="NCBIfam" id="TIGR00096">
    <property type="entry name" value="16S rRNA (cytidine(1402)-2'-O)-methyltransferase"/>
    <property type="match status" value="1"/>
</dbReference>
<evidence type="ECO:0000259" key="8">
    <source>
        <dbReference type="Pfam" id="PF23016"/>
    </source>
</evidence>
<feature type="domain" description="RsmI HTH" evidence="8">
    <location>
        <begin position="243"/>
        <end position="282"/>
    </location>
</feature>
<keyword evidence="2 6" id="KW-0698">rRNA processing</keyword>
<dbReference type="InterPro" id="IPR014776">
    <property type="entry name" value="4pyrrole_Mease_sub2"/>
</dbReference>
<comment type="caution">
    <text evidence="9">The sequence shown here is derived from an EMBL/GenBank/DDBJ whole genome shotgun (WGS) entry which is preliminary data.</text>
</comment>
<dbReference type="GO" id="GO:0032259">
    <property type="term" value="P:methylation"/>
    <property type="evidence" value="ECO:0007669"/>
    <property type="project" value="UniProtKB-KW"/>
</dbReference>
<evidence type="ECO:0000256" key="3">
    <source>
        <dbReference type="ARBA" id="ARBA00022603"/>
    </source>
</evidence>
<dbReference type="InterPro" id="IPR053910">
    <property type="entry name" value="RsmI_HTH"/>
</dbReference>
<keyword evidence="4 6" id="KW-0808">Transferase</keyword>
<evidence type="ECO:0000256" key="4">
    <source>
        <dbReference type="ARBA" id="ARBA00022679"/>
    </source>
</evidence>
<evidence type="ECO:0000259" key="7">
    <source>
        <dbReference type="Pfam" id="PF00590"/>
    </source>
</evidence>
<evidence type="ECO:0000313" key="10">
    <source>
        <dbReference type="Proteomes" id="UP000777935"/>
    </source>
</evidence>
<keyword evidence="3 6" id="KW-0489">Methyltransferase</keyword>
<dbReference type="EC" id="2.1.1.198" evidence="6"/>
<dbReference type="PIRSF" id="PIRSF005917">
    <property type="entry name" value="MTase_YraL"/>
    <property type="match status" value="1"/>
</dbReference>
<dbReference type="Pfam" id="PF23016">
    <property type="entry name" value="RsmI_C"/>
    <property type="match status" value="1"/>
</dbReference>
<dbReference type="PANTHER" id="PTHR46111:SF1">
    <property type="entry name" value="RIBOSOMAL RNA SMALL SUBUNIT METHYLTRANSFERASE I"/>
    <property type="match status" value="1"/>
</dbReference>
<dbReference type="InterPro" id="IPR000878">
    <property type="entry name" value="4pyrrol_Mease"/>
</dbReference>
<dbReference type="InterPro" id="IPR008189">
    <property type="entry name" value="rRNA_ssu_MeTfrase_I"/>
</dbReference>
<keyword evidence="5 6" id="KW-0949">S-adenosyl-L-methionine</keyword>
<evidence type="ECO:0000313" key="9">
    <source>
        <dbReference type="EMBL" id="NSX54268.1"/>
    </source>
</evidence>
<comment type="subcellular location">
    <subcellularLocation>
        <location evidence="6">Cytoplasm</location>
    </subcellularLocation>
</comment>
<dbReference type="SUPFAM" id="SSF53790">
    <property type="entry name" value="Tetrapyrrole methylase"/>
    <property type="match status" value="1"/>
</dbReference>
<dbReference type="HAMAP" id="MF_01877">
    <property type="entry name" value="16SrRNA_methyltr_I"/>
    <property type="match status" value="1"/>
</dbReference>
<dbReference type="Gene3D" id="3.40.1010.10">
    <property type="entry name" value="Cobalt-precorrin-4 Transmethylase, Domain 1"/>
    <property type="match status" value="1"/>
</dbReference>
<proteinExistence type="inferred from homology"/>
<dbReference type="Proteomes" id="UP000777935">
    <property type="component" value="Unassembled WGS sequence"/>
</dbReference>
<evidence type="ECO:0000256" key="5">
    <source>
        <dbReference type="ARBA" id="ARBA00022691"/>
    </source>
</evidence>
<organism evidence="9 10">
    <name type="scientific">Parasulfitobacter algicola</name>
    <dbReference type="NCBI Taxonomy" id="2614809"/>
    <lineage>
        <taxon>Bacteria</taxon>
        <taxon>Pseudomonadati</taxon>
        <taxon>Pseudomonadota</taxon>
        <taxon>Alphaproteobacteria</taxon>
        <taxon>Rhodobacterales</taxon>
        <taxon>Roseobacteraceae</taxon>
        <taxon>Parasulfitobacter</taxon>
    </lineage>
</organism>
<keyword evidence="10" id="KW-1185">Reference proteome</keyword>
<dbReference type="RefSeq" id="WP_174136104.1">
    <property type="nucleotide sequence ID" value="NZ_JABUFE010000002.1"/>
</dbReference>